<dbReference type="SUPFAM" id="SSF52799">
    <property type="entry name" value="(Phosphotyrosine protein) phosphatases II"/>
    <property type="match status" value="1"/>
</dbReference>
<dbReference type="InterPro" id="IPR029021">
    <property type="entry name" value="Prot-tyrosine_phosphatase-like"/>
</dbReference>
<dbReference type="InterPro" id="IPR050561">
    <property type="entry name" value="PTP"/>
</dbReference>
<dbReference type="Proteomes" id="UP000600071">
    <property type="component" value="Unassembled WGS sequence"/>
</dbReference>
<accession>A0A832ZST3</accession>
<evidence type="ECO:0000313" key="5">
    <source>
        <dbReference type="Proteomes" id="UP000600071"/>
    </source>
</evidence>
<evidence type="ECO:0000259" key="3">
    <source>
        <dbReference type="PROSITE" id="PS50056"/>
    </source>
</evidence>
<reference evidence="4" key="1">
    <citation type="journal article" date="2020" name="ISME J.">
        <title>Gammaproteobacteria mediating utilization of methyl-, sulfur- and petroleum organic compounds in deep ocean hydrothermal plumes.</title>
        <authorList>
            <person name="Zhou Z."/>
            <person name="Liu Y."/>
            <person name="Pan J."/>
            <person name="Cron B.R."/>
            <person name="Toner B.M."/>
            <person name="Anantharaman K."/>
            <person name="Breier J.A."/>
            <person name="Dick G.J."/>
            <person name="Li M."/>
        </authorList>
    </citation>
    <scope>NUCLEOTIDE SEQUENCE</scope>
    <source>
        <strain evidence="4">SZUA-1523</strain>
    </source>
</reference>
<dbReference type="FunFam" id="3.90.190.10:FF:000157">
    <property type="entry name" value="Protein-tyrosine phosphatase"/>
    <property type="match status" value="1"/>
</dbReference>
<protein>
    <recommendedName>
        <fullName evidence="3">Tyrosine specific protein phosphatases domain-containing protein</fullName>
    </recommendedName>
</protein>
<dbReference type="PROSITE" id="PS50056">
    <property type="entry name" value="TYR_PHOSPHATASE_2"/>
    <property type="match status" value="1"/>
</dbReference>
<dbReference type="InterPro" id="IPR020422">
    <property type="entry name" value="TYR_PHOSPHATASE_DUAL_dom"/>
</dbReference>
<proteinExistence type="predicted"/>
<dbReference type="PROSITE" id="PS00383">
    <property type="entry name" value="TYR_PHOSPHATASE_1"/>
    <property type="match status" value="1"/>
</dbReference>
<dbReference type="AlphaFoldDB" id="A0A832ZST3"/>
<dbReference type="GO" id="GO:0004721">
    <property type="term" value="F:phosphoprotein phosphatase activity"/>
    <property type="evidence" value="ECO:0007669"/>
    <property type="project" value="UniProtKB-KW"/>
</dbReference>
<dbReference type="EMBL" id="DQVR01000016">
    <property type="protein sequence ID" value="HIQ23529.1"/>
    <property type="molecule type" value="Genomic_DNA"/>
</dbReference>
<evidence type="ECO:0000256" key="2">
    <source>
        <dbReference type="ARBA" id="ARBA00022912"/>
    </source>
</evidence>
<evidence type="ECO:0000256" key="1">
    <source>
        <dbReference type="ARBA" id="ARBA00022801"/>
    </source>
</evidence>
<keyword evidence="1" id="KW-0378">Hydrolase</keyword>
<evidence type="ECO:0000313" key="4">
    <source>
        <dbReference type="EMBL" id="HIQ23529.1"/>
    </source>
</evidence>
<organism evidence="4 5">
    <name type="scientific">Pyrodictium delaneyi</name>
    <dbReference type="NCBI Taxonomy" id="1273541"/>
    <lineage>
        <taxon>Archaea</taxon>
        <taxon>Thermoproteota</taxon>
        <taxon>Thermoprotei</taxon>
        <taxon>Desulfurococcales</taxon>
        <taxon>Pyrodictiaceae</taxon>
        <taxon>Pyrodictium</taxon>
    </lineage>
</organism>
<dbReference type="SMART" id="SM00195">
    <property type="entry name" value="DSPc"/>
    <property type="match status" value="1"/>
</dbReference>
<sequence length="277" mass="30465">MSLHKVFNVDDSVAFSPMPSTDTLAYIMREFDLVMAVVEAHELEYDPSVLQGRAEFIHIPVPDYAWPSLWQLYRAARITTRAAREGKRVLIHCMGGRGRSATLTAGYLIYRYGFSARHAVEILRSIRRGAVETAGQLGVLRGLEATLMLGDERLQSLYSDRRAGEALRLGGQLAEALKNSGLGSMWLAYSLVSAVAETLQGSETHSNRVEVIAEKVLGALDSSEKVASVDLESDDGSYRLIVVCTGSAEYCESFAEDIARAISEALYINVEAKTMYE</sequence>
<dbReference type="InterPro" id="IPR000340">
    <property type="entry name" value="Dual-sp_phosphatase_cat-dom"/>
</dbReference>
<dbReference type="Pfam" id="PF00782">
    <property type="entry name" value="DSPc"/>
    <property type="match status" value="1"/>
</dbReference>
<keyword evidence="2" id="KW-0904">Protein phosphatase</keyword>
<dbReference type="InterPro" id="IPR000387">
    <property type="entry name" value="Tyr_Pase_dom"/>
</dbReference>
<name>A0A832ZST3_9CREN</name>
<dbReference type="PANTHER" id="PTHR23339">
    <property type="entry name" value="TYROSINE SPECIFIC PROTEIN PHOSPHATASE AND DUAL SPECIFICITY PROTEIN PHOSPHATASE"/>
    <property type="match status" value="1"/>
</dbReference>
<feature type="domain" description="Tyrosine specific protein phosphatases" evidence="3">
    <location>
        <begin position="70"/>
        <end position="138"/>
    </location>
</feature>
<dbReference type="Gene3D" id="3.90.190.10">
    <property type="entry name" value="Protein tyrosine phosphatase superfamily"/>
    <property type="match status" value="1"/>
</dbReference>
<dbReference type="InterPro" id="IPR016130">
    <property type="entry name" value="Tyr_Pase_AS"/>
</dbReference>
<gene>
    <name evidence="4" type="ORF">EYH50_00585</name>
</gene>
<comment type="caution">
    <text evidence="4">The sequence shown here is derived from an EMBL/GenBank/DDBJ whole genome shotgun (WGS) entry which is preliminary data.</text>
</comment>